<dbReference type="Gene3D" id="3.30.420.10">
    <property type="entry name" value="Ribonuclease H-like superfamily/Ribonuclease H"/>
    <property type="match status" value="1"/>
</dbReference>
<dbReference type="InterPro" id="IPR012337">
    <property type="entry name" value="RNaseH-like_sf"/>
</dbReference>
<dbReference type="InterPro" id="IPR036397">
    <property type="entry name" value="RNaseH_sf"/>
</dbReference>
<dbReference type="InterPro" id="IPR037998">
    <property type="entry name" value="Exu"/>
</dbReference>
<protein>
    <recommendedName>
        <fullName evidence="2">Exuperantia RNAse H-like domain-containing protein</fullName>
    </recommendedName>
</protein>
<reference evidence="3 4" key="1">
    <citation type="submission" date="2024-03" db="EMBL/GenBank/DDBJ databases">
        <title>The genome assembly and annotation of the cricket Gryllus longicercus Weissman &amp; Gray.</title>
        <authorList>
            <person name="Szrajer S."/>
            <person name="Gray D."/>
            <person name="Ylla G."/>
        </authorList>
    </citation>
    <scope>NUCLEOTIDE SEQUENCE [LARGE SCALE GENOMIC DNA]</scope>
    <source>
        <strain evidence="3">DAG 2021-001</strain>
        <tissue evidence="3">Whole body minus gut</tissue>
    </source>
</reference>
<accession>A0AAN9ZBK6</accession>
<proteinExistence type="predicted"/>
<evidence type="ECO:0000256" key="1">
    <source>
        <dbReference type="SAM" id="Coils"/>
    </source>
</evidence>
<dbReference type="EMBL" id="JAZDUA010000049">
    <property type="protein sequence ID" value="KAK7870886.1"/>
    <property type="molecule type" value="Genomic_DNA"/>
</dbReference>
<dbReference type="InterPro" id="IPR054362">
    <property type="entry name" value="Exu_RNase_H-like"/>
</dbReference>
<evidence type="ECO:0000313" key="3">
    <source>
        <dbReference type="EMBL" id="KAK7870886.1"/>
    </source>
</evidence>
<gene>
    <name evidence="3" type="ORF">R5R35_005480</name>
</gene>
<keyword evidence="1" id="KW-0175">Coiled coil</keyword>
<dbReference type="GO" id="GO:0045450">
    <property type="term" value="P:bicoid mRNA localization"/>
    <property type="evidence" value="ECO:0007669"/>
    <property type="project" value="InterPro"/>
</dbReference>
<dbReference type="PANTHER" id="PTHR12384:SF2">
    <property type="entry name" value="MATERNAL PROTEIN EXUPERANTIA"/>
    <property type="match status" value="1"/>
</dbReference>
<evidence type="ECO:0000259" key="2">
    <source>
        <dbReference type="Pfam" id="PF22123"/>
    </source>
</evidence>
<feature type="domain" description="Exuperantia RNAse H-like" evidence="2">
    <location>
        <begin position="18"/>
        <end position="177"/>
    </location>
</feature>
<comment type="caution">
    <text evidence="3">The sequence shown here is derived from an EMBL/GenBank/DDBJ whole genome shotgun (WGS) entry which is preliminary data.</text>
</comment>
<dbReference type="PANTHER" id="PTHR12384">
    <property type="entry name" value="MATERNAL PROTEIN EXUPERANTIA"/>
    <property type="match status" value="1"/>
</dbReference>
<dbReference type="AlphaFoldDB" id="A0AAN9ZBK6"/>
<evidence type="ECO:0000313" key="4">
    <source>
        <dbReference type="Proteomes" id="UP001378592"/>
    </source>
</evidence>
<dbReference type="GO" id="GO:0042803">
    <property type="term" value="F:protein homodimerization activity"/>
    <property type="evidence" value="ECO:0007669"/>
    <property type="project" value="InterPro"/>
</dbReference>
<dbReference type="SUPFAM" id="SSF53098">
    <property type="entry name" value="Ribonuclease H-like"/>
    <property type="match status" value="1"/>
</dbReference>
<organism evidence="3 4">
    <name type="scientific">Gryllus longicercus</name>
    <dbReference type="NCBI Taxonomy" id="2509291"/>
    <lineage>
        <taxon>Eukaryota</taxon>
        <taxon>Metazoa</taxon>
        <taxon>Ecdysozoa</taxon>
        <taxon>Arthropoda</taxon>
        <taxon>Hexapoda</taxon>
        <taxon>Insecta</taxon>
        <taxon>Pterygota</taxon>
        <taxon>Neoptera</taxon>
        <taxon>Polyneoptera</taxon>
        <taxon>Orthoptera</taxon>
        <taxon>Ensifera</taxon>
        <taxon>Gryllidea</taxon>
        <taxon>Grylloidea</taxon>
        <taxon>Gryllidae</taxon>
        <taxon>Gryllinae</taxon>
        <taxon>Gryllus</taxon>
    </lineage>
</organism>
<dbReference type="Proteomes" id="UP001378592">
    <property type="component" value="Unassembled WGS sequence"/>
</dbReference>
<sequence>MEKRAESWRAFGLPAGDYHLIGWDVDTTGSGFDDEICHIAAYTPTASFARFVIPYQDIKPAARRKHGLNVVTVGRFRMLKDTKTNSVLKTKCLVAALAEFLQWLEGLKAKTSDGVILIFHEARKVSVPILLQAVRKYNFMEKFTAVVKGFVNGYSVAEVMCTNHICSVSLKTLSKTLLHEDDNLGSAAVRARLAFQILQIICGNEPKQGRGDGSQNANTALVQAISRFTKTIAQEEEELERFKNALDRQAARRGFFATSS</sequence>
<feature type="coiled-coil region" evidence="1">
    <location>
        <begin position="225"/>
        <end position="252"/>
    </location>
</feature>
<dbReference type="GO" id="GO:0003723">
    <property type="term" value="F:RNA binding"/>
    <property type="evidence" value="ECO:0007669"/>
    <property type="project" value="InterPro"/>
</dbReference>
<dbReference type="Pfam" id="PF22123">
    <property type="entry name" value="Exu_RNase_H_like"/>
    <property type="match status" value="1"/>
</dbReference>
<name>A0AAN9ZBK6_9ORTH</name>
<keyword evidence="4" id="KW-1185">Reference proteome</keyword>